<dbReference type="Pfam" id="PF18962">
    <property type="entry name" value="Por_Secre_tail"/>
    <property type="match status" value="1"/>
</dbReference>
<keyword evidence="4" id="KW-1185">Reference proteome</keyword>
<dbReference type="OrthoDB" id="1081439at2"/>
<organism evidence="3 4">
    <name type="scientific">Aquimarina amphilecti</name>
    <dbReference type="NCBI Taxonomy" id="1038014"/>
    <lineage>
        <taxon>Bacteria</taxon>
        <taxon>Pseudomonadati</taxon>
        <taxon>Bacteroidota</taxon>
        <taxon>Flavobacteriia</taxon>
        <taxon>Flavobacteriales</taxon>
        <taxon>Flavobacteriaceae</taxon>
        <taxon>Aquimarina</taxon>
    </lineage>
</organism>
<dbReference type="RefSeq" id="WP_091408240.1">
    <property type="nucleotide sequence ID" value="NZ_FOAB01000004.1"/>
</dbReference>
<dbReference type="InterPro" id="IPR026444">
    <property type="entry name" value="Secre_tail"/>
</dbReference>
<sequence>MDIQTILQDDLKETLAYTFSVYLNQSLNAIYIDLETEDTEVSYTIYDKKGQIIKSCHNLSRRNKLSLNSFPSGVYKVEVMDDLHKITKEVLRF</sequence>
<protein>
    <submittedName>
        <fullName evidence="3">Por secretion system C-terminal sorting domain-containing protein</fullName>
    </submittedName>
</protein>
<dbReference type="EMBL" id="FOAB01000004">
    <property type="protein sequence ID" value="SEL34567.1"/>
    <property type="molecule type" value="Genomic_DNA"/>
</dbReference>
<dbReference type="Proteomes" id="UP000198521">
    <property type="component" value="Unassembled WGS sequence"/>
</dbReference>
<gene>
    <name evidence="3" type="ORF">SAMN04487910_2199</name>
</gene>
<evidence type="ECO:0000259" key="2">
    <source>
        <dbReference type="Pfam" id="PF18962"/>
    </source>
</evidence>
<dbReference type="STRING" id="1038014.SAMN04487910_2199"/>
<keyword evidence="1" id="KW-0732">Signal</keyword>
<reference evidence="3 4" key="1">
    <citation type="submission" date="2016-10" db="EMBL/GenBank/DDBJ databases">
        <authorList>
            <person name="de Groot N.N."/>
        </authorList>
    </citation>
    <scope>NUCLEOTIDE SEQUENCE [LARGE SCALE GENOMIC DNA]</scope>
    <source>
        <strain evidence="3 4">DSM 25232</strain>
    </source>
</reference>
<accession>A0A1H7PHP7</accession>
<dbReference type="NCBIfam" id="TIGR04183">
    <property type="entry name" value="Por_Secre_tail"/>
    <property type="match status" value="1"/>
</dbReference>
<evidence type="ECO:0000313" key="4">
    <source>
        <dbReference type="Proteomes" id="UP000198521"/>
    </source>
</evidence>
<evidence type="ECO:0000313" key="3">
    <source>
        <dbReference type="EMBL" id="SEL34567.1"/>
    </source>
</evidence>
<name>A0A1H7PHP7_AQUAM</name>
<feature type="domain" description="Secretion system C-terminal sorting" evidence="2">
    <location>
        <begin position="28"/>
        <end position="89"/>
    </location>
</feature>
<proteinExistence type="predicted"/>
<dbReference type="AlphaFoldDB" id="A0A1H7PHP7"/>
<evidence type="ECO:0000256" key="1">
    <source>
        <dbReference type="ARBA" id="ARBA00022729"/>
    </source>
</evidence>